<sequence length="831" mass="93805">MATSIVIEMPTPIVIEIPTTMSEESSTATADEESSIGSSIWTSSSGPSSRPTSPSPLPQKRKWLTSCPKVARPSLLLLGFIIAVLVLTLFVVLILNHGKVSSAPITHPPGNAVTPDIPFLDRREALKKPSRERCAKIPSMKHRLAKAQIEHAHNETKHMLRRRELVPWNCPVEKKTTEPVLVRLRRSIRRTLKFRKPNDDDDDDDDQDDEDEDPDLELVPWNCPVKKKTKKTVLGHLRPFIPRALKIRKADDDEEEDPELEQLISEIEEMRGSLKFQQEEINALIDICKNLEDEGIFDTSVYQGPRCGIPPLTLQTWAESNATRLIFREIQALDGRGGFAKHMFQKYAPLAADSMMHCDGHDFCSIGSCMNLNPELDNNTRIAAYYDLEAIAQFAYIQRMTYEATTVASSRFGGLQQQWVDRFTENSARVAMNKKQVFETRQIMHTILASLLIYSAPGQHFLKDWIGWFGGGYAGITSVIGDHIGEMDNTQVLAMDFAELFARGVIKTEGFYDMLSKSLLDGKKVNNFTLANALFDGRYAVSGKAFNFEEAVNHFVGVYFAPIINHAWRMQWTYIVDADPEDDTGCDGDRRGPPWLKMCLPELPNRVFYLYTLSEEISTGSHRKSRMRAARGARNLPGALTLEDVVRSSIAHYDDHGFTELSDIPDFAAEYYKPGSAVAKYGGKYGGLFNLAVARCPGGECISPVNTKKQNFPCMVGPFTWTEGYSRELDLTQQFLNYSGLYASEAYARHCDHGHGCKEHHSDRHWRFPVRGEWGYRGHQAVGNQPFYRCEKYTYGEWGNEYWMVPQGRNLHAADAVKGPYDFPTNGQVDD</sequence>
<dbReference type="OrthoDB" id="3800526at2759"/>
<dbReference type="AlphaFoldDB" id="A0A6G1I545"/>
<protein>
    <submittedName>
        <fullName evidence="4">Uncharacterized protein</fullName>
    </submittedName>
</protein>
<feature type="region of interest" description="Disordered" evidence="2">
    <location>
        <begin position="195"/>
        <end position="219"/>
    </location>
</feature>
<proteinExistence type="predicted"/>
<dbReference type="Proteomes" id="UP000799640">
    <property type="component" value="Unassembled WGS sequence"/>
</dbReference>
<dbReference type="EMBL" id="ML996690">
    <property type="protein sequence ID" value="KAF2403177.1"/>
    <property type="molecule type" value="Genomic_DNA"/>
</dbReference>
<keyword evidence="3" id="KW-0812">Transmembrane</keyword>
<name>A0A6G1I545_9PEZI</name>
<organism evidence="4 5">
    <name type="scientific">Trichodelitschia bisporula</name>
    <dbReference type="NCBI Taxonomy" id="703511"/>
    <lineage>
        <taxon>Eukaryota</taxon>
        <taxon>Fungi</taxon>
        <taxon>Dikarya</taxon>
        <taxon>Ascomycota</taxon>
        <taxon>Pezizomycotina</taxon>
        <taxon>Dothideomycetes</taxon>
        <taxon>Dothideomycetes incertae sedis</taxon>
        <taxon>Phaeotrichales</taxon>
        <taxon>Phaeotrichaceae</taxon>
        <taxon>Trichodelitschia</taxon>
    </lineage>
</organism>
<keyword evidence="1" id="KW-0175">Coiled coil</keyword>
<feature type="transmembrane region" description="Helical" evidence="3">
    <location>
        <begin position="75"/>
        <end position="95"/>
    </location>
</feature>
<keyword evidence="3" id="KW-0472">Membrane</keyword>
<evidence type="ECO:0000313" key="5">
    <source>
        <dbReference type="Proteomes" id="UP000799640"/>
    </source>
</evidence>
<evidence type="ECO:0000256" key="3">
    <source>
        <dbReference type="SAM" id="Phobius"/>
    </source>
</evidence>
<evidence type="ECO:0000256" key="1">
    <source>
        <dbReference type="SAM" id="Coils"/>
    </source>
</evidence>
<gene>
    <name evidence="4" type="ORF">EJ06DRAFT_554696</name>
</gene>
<feature type="compositionally biased region" description="Acidic residues" evidence="2">
    <location>
        <begin position="199"/>
        <end position="216"/>
    </location>
</feature>
<accession>A0A6G1I545</accession>
<keyword evidence="3" id="KW-1133">Transmembrane helix</keyword>
<reference evidence="4" key="1">
    <citation type="journal article" date="2020" name="Stud. Mycol.">
        <title>101 Dothideomycetes genomes: a test case for predicting lifestyles and emergence of pathogens.</title>
        <authorList>
            <person name="Haridas S."/>
            <person name="Albert R."/>
            <person name="Binder M."/>
            <person name="Bloem J."/>
            <person name="Labutti K."/>
            <person name="Salamov A."/>
            <person name="Andreopoulos B."/>
            <person name="Baker S."/>
            <person name="Barry K."/>
            <person name="Bills G."/>
            <person name="Bluhm B."/>
            <person name="Cannon C."/>
            <person name="Castanera R."/>
            <person name="Culley D."/>
            <person name="Daum C."/>
            <person name="Ezra D."/>
            <person name="Gonzalez J."/>
            <person name="Henrissat B."/>
            <person name="Kuo A."/>
            <person name="Liang C."/>
            <person name="Lipzen A."/>
            <person name="Lutzoni F."/>
            <person name="Magnuson J."/>
            <person name="Mondo S."/>
            <person name="Nolan M."/>
            <person name="Ohm R."/>
            <person name="Pangilinan J."/>
            <person name="Park H.-J."/>
            <person name="Ramirez L."/>
            <person name="Alfaro M."/>
            <person name="Sun H."/>
            <person name="Tritt A."/>
            <person name="Yoshinaga Y."/>
            <person name="Zwiers L.-H."/>
            <person name="Turgeon B."/>
            <person name="Goodwin S."/>
            <person name="Spatafora J."/>
            <person name="Crous P."/>
            <person name="Grigoriev I."/>
        </authorList>
    </citation>
    <scope>NUCLEOTIDE SEQUENCE</scope>
    <source>
        <strain evidence="4">CBS 262.69</strain>
    </source>
</reference>
<evidence type="ECO:0000313" key="4">
    <source>
        <dbReference type="EMBL" id="KAF2403177.1"/>
    </source>
</evidence>
<feature type="coiled-coil region" evidence="1">
    <location>
        <begin position="260"/>
        <end position="294"/>
    </location>
</feature>
<feature type="compositionally biased region" description="Low complexity" evidence="2">
    <location>
        <begin position="19"/>
        <end position="52"/>
    </location>
</feature>
<keyword evidence="5" id="KW-1185">Reference proteome</keyword>
<evidence type="ECO:0000256" key="2">
    <source>
        <dbReference type="SAM" id="MobiDB-lite"/>
    </source>
</evidence>
<feature type="region of interest" description="Disordered" evidence="2">
    <location>
        <begin position="18"/>
        <end position="61"/>
    </location>
</feature>